<accession>A0A0E9R6X3</accession>
<organism evidence="1">
    <name type="scientific">Anguilla anguilla</name>
    <name type="common">European freshwater eel</name>
    <name type="synonym">Muraena anguilla</name>
    <dbReference type="NCBI Taxonomy" id="7936"/>
    <lineage>
        <taxon>Eukaryota</taxon>
        <taxon>Metazoa</taxon>
        <taxon>Chordata</taxon>
        <taxon>Craniata</taxon>
        <taxon>Vertebrata</taxon>
        <taxon>Euteleostomi</taxon>
        <taxon>Actinopterygii</taxon>
        <taxon>Neopterygii</taxon>
        <taxon>Teleostei</taxon>
        <taxon>Anguilliformes</taxon>
        <taxon>Anguillidae</taxon>
        <taxon>Anguilla</taxon>
    </lineage>
</organism>
<dbReference type="EMBL" id="GBXM01075674">
    <property type="protein sequence ID" value="JAH32903.1"/>
    <property type="molecule type" value="Transcribed_RNA"/>
</dbReference>
<reference evidence="1" key="2">
    <citation type="journal article" date="2015" name="Fish Shellfish Immunol.">
        <title>Early steps in the European eel (Anguilla anguilla)-Vibrio vulnificus interaction in the gills: Role of the RtxA13 toxin.</title>
        <authorList>
            <person name="Callol A."/>
            <person name="Pajuelo D."/>
            <person name="Ebbesson L."/>
            <person name="Teles M."/>
            <person name="MacKenzie S."/>
            <person name="Amaro C."/>
        </authorList>
    </citation>
    <scope>NUCLEOTIDE SEQUENCE</scope>
</reference>
<proteinExistence type="predicted"/>
<sequence length="42" mass="4913">MERCCKNSGREVVSKKLPYHNRHSLGTRTMPKQYATECHTMC</sequence>
<evidence type="ECO:0000313" key="1">
    <source>
        <dbReference type="EMBL" id="JAH24527.1"/>
    </source>
</evidence>
<protein>
    <submittedName>
        <fullName evidence="1">Uncharacterized protein</fullName>
    </submittedName>
</protein>
<reference evidence="1" key="1">
    <citation type="submission" date="2014-11" db="EMBL/GenBank/DDBJ databases">
        <authorList>
            <person name="Amaro Gonzalez C."/>
        </authorList>
    </citation>
    <scope>NUCLEOTIDE SEQUENCE</scope>
</reference>
<name>A0A0E9R6X3_ANGAN</name>
<dbReference type="AlphaFoldDB" id="A0A0E9R6X3"/>
<dbReference type="EMBL" id="GBXM01084050">
    <property type="protein sequence ID" value="JAH24527.1"/>
    <property type="molecule type" value="Transcribed_RNA"/>
</dbReference>